<sequence>MDFFSMKSMKAAYLGLITFLLGCIGIKYGISNINPFHDSTLSLLVTAVCSHLIASAADMGNPNTIIIFYLSGIVACETLLWILIAQLSWFSLINFLVLLILKFLFSHFLTQLLLPYFNCITQLLFGTPPKGSDMPNTEQQPQDSQV</sequence>
<dbReference type="AlphaFoldDB" id="A0AAQ3MM14"/>
<feature type="transmembrane region" description="Helical" evidence="1">
    <location>
        <begin position="12"/>
        <end position="30"/>
    </location>
</feature>
<reference evidence="2 3" key="1">
    <citation type="journal article" date="2023" name="Life. Sci Alliance">
        <title>Evolutionary insights into 3D genome organization and epigenetic landscape of Vigna mungo.</title>
        <authorList>
            <person name="Junaid A."/>
            <person name="Singh B."/>
            <person name="Bhatia S."/>
        </authorList>
    </citation>
    <scope>NUCLEOTIDE SEQUENCE [LARGE SCALE GENOMIC DNA]</scope>
    <source>
        <strain evidence="2">Urdbean</strain>
    </source>
</reference>
<feature type="transmembrane region" description="Helical" evidence="1">
    <location>
        <begin position="66"/>
        <end position="84"/>
    </location>
</feature>
<name>A0AAQ3MM14_VIGMU</name>
<gene>
    <name evidence="2" type="ORF">V8G54_032366</name>
</gene>
<feature type="transmembrane region" description="Helical" evidence="1">
    <location>
        <begin position="90"/>
        <end position="114"/>
    </location>
</feature>
<evidence type="ECO:0000313" key="2">
    <source>
        <dbReference type="EMBL" id="WVY93278.1"/>
    </source>
</evidence>
<keyword evidence="3" id="KW-1185">Reference proteome</keyword>
<keyword evidence="1" id="KW-0472">Membrane</keyword>
<proteinExistence type="predicted"/>
<protein>
    <submittedName>
        <fullName evidence="2">Uncharacterized protein</fullName>
    </submittedName>
</protein>
<evidence type="ECO:0000256" key="1">
    <source>
        <dbReference type="SAM" id="Phobius"/>
    </source>
</evidence>
<dbReference type="EMBL" id="CP144691">
    <property type="protein sequence ID" value="WVY93278.1"/>
    <property type="molecule type" value="Genomic_DNA"/>
</dbReference>
<accession>A0AAQ3MM14</accession>
<organism evidence="2 3">
    <name type="scientific">Vigna mungo</name>
    <name type="common">Black gram</name>
    <name type="synonym">Phaseolus mungo</name>
    <dbReference type="NCBI Taxonomy" id="3915"/>
    <lineage>
        <taxon>Eukaryota</taxon>
        <taxon>Viridiplantae</taxon>
        <taxon>Streptophyta</taxon>
        <taxon>Embryophyta</taxon>
        <taxon>Tracheophyta</taxon>
        <taxon>Spermatophyta</taxon>
        <taxon>Magnoliopsida</taxon>
        <taxon>eudicotyledons</taxon>
        <taxon>Gunneridae</taxon>
        <taxon>Pentapetalae</taxon>
        <taxon>rosids</taxon>
        <taxon>fabids</taxon>
        <taxon>Fabales</taxon>
        <taxon>Fabaceae</taxon>
        <taxon>Papilionoideae</taxon>
        <taxon>50 kb inversion clade</taxon>
        <taxon>NPAAA clade</taxon>
        <taxon>indigoferoid/millettioid clade</taxon>
        <taxon>Phaseoleae</taxon>
        <taxon>Vigna</taxon>
    </lineage>
</organism>
<keyword evidence="1" id="KW-0812">Transmembrane</keyword>
<dbReference type="Proteomes" id="UP001374535">
    <property type="component" value="Chromosome 10"/>
</dbReference>
<keyword evidence="1" id="KW-1133">Transmembrane helix</keyword>
<evidence type="ECO:0000313" key="3">
    <source>
        <dbReference type="Proteomes" id="UP001374535"/>
    </source>
</evidence>
<dbReference type="PROSITE" id="PS51257">
    <property type="entry name" value="PROKAR_LIPOPROTEIN"/>
    <property type="match status" value="1"/>
</dbReference>